<dbReference type="Pfam" id="PF24656">
    <property type="entry name" value="CEPT76_peptidase"/>
    <property type="match status" value="1"/>
</dbReference>
<accession>A0A814XSK7</accession>
<dbReference type="InterPro" id="IPR057286">
    <property type="entry name" value="PUA_NSUN2"/>
</dbReference>
<evidence type="ECO:0000256" key="2">
    <source>
        <dbReference type="ARBA" id="ARBA00004245"/>
    </source>
</evidence>
<dbReference type="InterPro" id="IPR038765">
    <property type="entry name" value="Papain-like_cys_pep_sf"/>
</dbReference>
<sequence>MASSAENKLPVGVINVCLQLIPPLNESVSNDILAAQLDLEHTKSTERERLFLIYAKQWWKEFLEIREEHRTRLVKIFGQDENGVNHPVFTFVQPLRSGRLLDTPREAARFVSLIGYDRHSVVGNTDRTEMWTHAHAFLARNCGDCENHAVLLCSLLLGFGLDAYVCIGTKGKNQIHSWVVTIGADDVFFWESLNGNRYQHTSIDPDDPPLDKLSLNNIRHPYKTIGCLFNDKSFYANIQPTCNVDACVFRLTDQSKWKAMSVDAIASINTPGLVLTAPVTPHLMSNTLDPVALSNDIEKQIPWQLNLSRNQLRNFPELQRLKEFLYEQTEHGNISRQEAVSMIPPLVLDIQPHHKILDMCAAPGSKTAQIIECLHRDETNPIPSGFVIANDVDNKRCYTLVHQVKRLESPCFAIINHDASNLPNLKFNDENISFDRILCDVPCSGDGTLRKNPDLWKKWNPGHAFSLQSIQLRIATRGIQLLAPGGLMVYSTCSMNPVENESIVAQLLQTFEGHISLVDISEKLPGLQTIPGLTKWCIMGKNKEVYNSYEEVPPHMQSLARPNMFPPSQDILERLHLERCIRLLPHHQNTGAFFVALFRKLDKTVEVPSTQEETSQKRPAEEITFNEDGANFKRARYHRENPFIFFNENDITGFWQEISEFFGVDPSFPADQMMTRHAADSGRNIYFVSDSLKQIVTLNQDRIKFINMGVRLLVRTDLRNDKDKRSLRLSQEGIAIVNKYFTKRRIEIEEQDLINFLSHAFTHYANVSQSVQKQLENMSQDLGSTICTFTIKLHNLEVPIIFVAWRGRSSFRPFVSHSSRKFYLSLLNIDHSTINDIIEKLTIEEKASNEPRIEGKTNNEPKIEDS</sequence>
<feature type="active site" description="Nucleophile" evidence="13">
    <location>
        <position position="493"/>
    </location>
</feature>
<dbReference type="SUPFAM" id="SSF53335">
    <property type="entry name" value="S-adenosyl-L-methionine-dependent methyltransferases"/>
    <property type="match status" value="1"/>
</dbReference>
<organism evidence="15 16">
    <name type="scientific">Adineta steineri</name>
    <dbReference type="NCBI Taxonomy" id="433720"/>
    <lineage>
        <taxon>Eukaryota</taxon>
        <taxon>Metazoa</taxon>
        <taxon>Spiralia</taxon>
        <taxon>Gnathifera</taxon>
        <taxon>Rotifera</taxon>
        <taxon>Eurotatoria</taxon>
        <taxon>Bdelloidea</taxon>
        <taxon>Adinetida</taxon>
        <taxon>Adinetidae</taxon>
        <taxon>Adineta</taxon>
    </lineage>
</organism>
<reference evidence="15" key="1">
    <citation type="submission" date="2021-02" db="EMBL/GenBank/DDBJ databases">
        <authorList>
            <person name="Nowell W R."/>
        </authorList>
    </citation>
    <scope>NUCLEOTIDE SEQUENCE</scope>
</reference>
<dbReference type="InterPro" id="IPR023267">
    <property type="entry name" value="RCMT"/>
</dbReference>
<evidence type="ECO:0000256" key="12">
    <source>
        <dbReference type="ARBA" id="ARBA00023242"/>
    </source>
</evidence>
<dbReference type="SUPFAM" id="SSF54001">
    <property type="entry name" value="Cysteine proteinases"/>
    <property type="match status" value="1"/>
</dbReference>
<dbReference type="PRINTS" id="PR02011">
    <property type="entry name" value="RCMTNCL1"/>
</dbReference>
<dbReference type="InterPro" id="IPR001678">
    <property type="entry name" value="MeTrfase_RsmB-F_NOP2_dom"/>
</dbReference>
<keyword evidence="10 13" id="KW-0694">RNA-binding</keyword>
<evidence type="ECO:0000256" key="10">
    <source>
        <dbReference type="ARBA" id="ARBA00022884"/>
    </source>
</evidence>
<gene>
    <name evidence="15" type="ORF">IZO911_LOCUS29642</name>
</gene>
<dbReference type="Pfam" id="PF01189">
    <property type="entry name" value="Methyltr_RsmB-F"/>
    <property type="match status" value="1"/>
</dbReference>
<dbReference type="Gene3D" id="3.10.620.30">
    <property type="match status" value="1"/>
</dbReference>
<dbReference type="InterPro" id="IPR029063">
    <property type="entry name" value="SAM-dependent_MTases_sf"/>
</dbReference>
<keyword evidence="12" id="KW-0539">Nucleus</keyword>
<dbReference type="InterPro" id="IPR018314">
    <property type="entry name" value="RsmB/NOL1/NOP2-like_CS"/>
</dbReference>
<dbReference type="Pfam" id="PF25376">
    <property type="entry name" value="Pre-PUA_NSUN2"/>
    <property type="match status" value="1"/>
</dbReference>
<dbReference type="GO" id="GO:0030488">
    <property type="term" value="P:tRNA methylation"/>
    <property type="evidence" value="ECO:0007669"/>
    <property type="project" value="UniProtKB-ARBA"/>
</dbReference>
<evidence type="ECO:0000313" key="16">
    <source>
        <dbReference type="Proteomes" id="UP000663860"/>
    </source>
</evidence>
<protein>
    <recommendedName>
        <fullName evidence="4">tRNA (cytosine(34)-C(5))-methyltransferase</fullName>
        <ecNumber evidence="4">2.1.1.203</ecNumber>
    </recommendedName>
</protein>
<dbReference type="PROSITE" id="PS51686">
    <property type="entry name" value="SAM_MT_RSMB_NOP"/>
    <property type="match status" value="1"/>
</dbReference>
<dbReference type="InterPro" id="IPR057285">
    <property type="entry name" value="Pre-PUA_NSUN2"/>
</dbReference>
<dbReference type="GO" id="GO:0005634">
    <property type="term" value="C:nucleus"/>
    <property type="evidence" value="ECO:0007669"/>
    <property type="project" value="UniProtKB-SubCell"/>
</dbReference>
<evidence type="ECO:0000256" key="9">
    <source>
        <dbReference type="ARBA" id="ARBA00022694"/>
    </source>
</evidence>
<keyword evidence="5" id="KW-0820">tRNA-binding</keyword>
<proteinExistence type="inferred from homology"/>
<feature type="binding site" evidence="13">
    <location>
        <begin position="360"/>
        <end position="366"/>
    </location>
    <ligand>
        <name>S-adenosyl-L-methionine</name>
        <dbReference type="ChEBI" id="CHEBI:59789"/>
    </ligand>
</feature>
<evidence type="ECO:0000256" key="4">
    <source>
        <dbReference type="ARBA" id="ARBA00012629"/>
    </source>
</evidence>
<dbReference type="Pfam" id="PF25378">
    <property type="entry name" value="PUA_NSUN2"/>
    <property type="match status" value="1"/>
</dbReference>
<dbReference type="EC" id="2.1.1.203" evidence="4"/>
<dbReference type="AlphaFoldDB" id="A0A814XSK7"/>
<comment type="caution">
    <text evidence="15">The sequence shown here is derived from an EMBL/GenBank/DDBJ whole genome shotgun (WGS) entry which is preliminary data.</text>
</comment>
<dbReference type="GO" id="GO:0005737">
    <property type="term" value="C:cytoplasm"/>
    <property type="evidence" value="ECO:0007669"/>
    <property type="project" value="TreeGrafter"/>
</dbReference>
<evidence type="ECO:0000256" key="6">
    <source>
        <dbReference type="ARBA" id="ARBA00022603"/>
    </source>
</evidence>
<evidence type="ECO:0000256" key="1">
    <source>
        <dbReference type="ARBA" id="ARBA00004123"/>
    </source>
</evidence>
<evidence type="ECO:0000256" key="11">
    <source>
        <dbReference type="ARBA" id="ARBA00023212"/>
    </source>
</evidence>
<comment type="similarity">
    <text evidence="3 13">Belongs to the class I-like SAM-binding methyltransferase superfamily. RsmB/NOP family.</text>
</comment>
<dbReference type="GO" id="GO:0000049">
    <property type="term" value="F:tRNA binding"/>
    <property type="evidence" value="ECO:0007669"/>
    <property type="project" value="UniProtKB-KW"/>
</dbReference>
<evidence type="ECO:0000256" key="8">
    <source>
        <dbReference type="ARBA" id="ARBA00022691"/>
    </source>
</evidence>
<feature type="domain" description="SAM-dependent MTase RsmB/NOP-type" evidence="14">
    <location>
        <begin position="260"/>
        <end position="601"/>
    </location>
</feature>
<dbReference type="PANTHER" id="PTHR22808:SF1">
    <property type="entry name" value="RNA CYTOSINE-C(5)-METHYLTRANSFERASE NSUN2-RELATED"/>
    <property type="match status" value="1"/>
</dbReference>
<feature type="binding site" evidence="13">
    <location>
        <position position="418"/>
    </location>
    <ligand>
        <name>S-adenosyl-L-methionine</name>
        <dbReference type="ChEBI" id="CHEBI:59789"/>
    </ligand>
</feature>
<dbReference type="InterPro" id="IPR023270">
    <property type="entry name" value="RCMT_NCL1"/>
</dbReference>
<keyword evidence="9" id="KW-0819">tRNA processing</keyword>
<evidence type="ECO:0000259" key="14">
    <source>
        <dbReference type="PROSITE" id="PS51686"/>
    </source>
</evidence>
<dbReference type="PROSITE" id="PS01153">
    <property type="entry name" value="NOL1_NOP2_SUN"/>
    <property type="match status" value="1"/>
</dbReference>
<dbReference type="GO" id="GO:0005856">
    <property type="term" value="C:cytoskeleton"/>
    <property type="evidence" value="ECO:0007669"/>
    <property type="project" value="UniProtKB-SubCell"/>
</dbReference>
<keyword evidence="6 13" id="KW-0489">Methyltransferase</keyword>
<evidence type="ECO:0000313" key="15">
    <source>
        <dbReference type="EMBL" id="CAF1219793.1"/>
    </source>
</evidence>
<dbReference type="PRINTS" id="PR02008">
    <property type="entry name" value="RCMTFAMILY"/>
</dbReference>
<dbReference type="PANTHER" id="PTHR22808">
    <property type="entry name" value="NCL1 YEAST -RELATED NOL1/NOP2/FMU SUN DOMAIN-CONTAINING"/>
    <property type="match status" value="1"/>
</dbReference>
<keyword evidence="11" id="KW-0963">Cytoplasm</keyword>
<dbReference type="EMBL" id="CAJNOE010000446">
    <property type="protein sequence ID" value="CAF1219793.1"/>
    <property type="molecule type" value="Genomic_DNA"/>
</dbReference>
<dbReference type="InterPro" id="IPR056290">
    <property type="entry name" value="CEPT76/DRC7_peptidase-like_dom"/>
</dbReference>
<comment type="subcellular location">
    <subcellularLocation>
        <location evidence="2">Cytoplasm</location>
        <location evidence="2">Cytoskeleton</location>
    </subcellularLocation>
    <subcellularLocation>
        <location evidence="1">Nucleus</location>
    </subcellularLocation>
</comment>
<feature type="binding site" evidence="13">
    <location>
        <position position="440"/>
    </location>
    <ligand>
        <name>S-adenosyl-L-methionine</name>
        <dbReference type="ChEBI" id="CHEBI:59789"/>
    </ligand>
</feature>
<name>A0A814XSK7_9BILA</name>
<dbReference type="GO" id="GO:0016428">
    <property type="term" value="F:tRNA (cytidine-5-)-methyltransferase activity"/>
    <property type="evidence" value="ECO:0007669"/>
    <property type="project" value="InterPro"/>
</dbReference>
<evidence type="ECO:0000256" key="13">
    <source>
        <dbReference type="PROSITE-ProRule" id="PRU01023"/>
    </source>
</evidence>
<evidence type="ECO:0000256" key="7">
    <source>
        <dbReference type="ARBA" id="ARBA00022679"/>
    </source>
</evidence>
<dbReference type="InterPro" id="IPR049560">
    <property type="entry name" value="MeTrfase_RsmB-F_NOP2_cat"/>
</dbReference>
<evidence type="ECO:0000256" key="3">
    <source>
        <dbReference type="ARBA" id="ARBA00007494"/>
    </source>
</evidence>
<dbReference type="Gene3D" id="3.40.50.150">
    <property type="entry name" value="Vaccinia Virus protein VP39"/>
    <property type="match status" value="1"/>
</dbReference>
<evidence type="ECO:0000256" key="5">
    <source>
        <dbReference type="ARBA" id="ARBA00022555"/>
    </source>
</evidence>
<keyword evidence="11" id="KW-0206">Cytoskeleton</keyword>
<dbReference type="Proteomes" id="UP000663860">
    <property type="component" value="Unassembled WGS sequence"/>
</dbReference>
<feature type="binding site" evidence="13">
    <location>
        <position position="391"/>
    </location>
    <ligand>
        <name>S-adenosyl-L-methionine</name>
        <dbReference type="ChEBI" id="CHEBI:59789"/>
    </ligand>
</feature>
<keyword evidence="7 13" id="KW-0808">Transferase</keyword>
<keyword evidence="8 13" id="KW-0949">S-adenosyl-L-methionine</keyword>